<reference evidence="1 2" key="1">
    <citation type="journal article" date="2019" name="Nat. Plants">
        <title>Genome sequencing of Musa balbisiana reveals subgenome evolution and function divergence in polyploid bananas.</title>
        <authorList>
            <person name="Yao X."/>
        </authorList>
    </citation>
    <scope>NUCLEOTIDE SEQUENCE [LARGE SCALE GENOMIC DNA]</scope>
    <source>
        <strain evidence="2">cv. DH-PKW</strain>
        <tissue evidence="1">Leaves</tissue>
    </source>
</reference>
<accession>A0A4S8IBY3</accession>
<evidence type="ECO:0000313" key="2">
    <source>
        <dbReference type="Proteomes" id="UP000317650"/>
    </source>
</evidence>
<proteinExistence type="predicted"/>
<name>A0A4S8IBY3_MUSBA</name>
<dbReference type="Proteomes" id="UP000317650">
    <property type="component" value="Chromosome 2"/>
</dbReference>
<dbReference type="AlphaFoldDB" id="A0A4S8IBY3"/>
<evidence type="ECO:0000313" key="1">
    <source>
        <dbReference type="EMBL" id="THU45595.1"/>
    </source>
</evidence>
<gene>
    <name evidence="1" type="ORF">C4D60_Mb02t19630</name>
</gene>
<protein>
    <submittedName>
        <fullName evidence="1">Uncharacterized protein</fullName>
    </submittedName>
</protein>
<comment type="caution">
    <text evidence="1">The sequence shown here is derived from an EMBL/GenBank/DDBJ whole genome shotgun (WGS) entry which is preliminary data.</text>
</comment>
<keyword evidence="2" id="KW-1185">Reference proteome</keyword>
<dbReference type="EMBL" id="PYDT01000011">
    <property type="protein sequence ID" value="THU45595.1"/>
    <property type="molecule type" value="Genomic_DNA"/>
</dbReference>
<sequence length="107" mass="12167">MFVLESEVSRGGWILETALTMMCSSSFLLHMDNNKLILGARPPLPESGLKKRHFQRSFAAITMISGGRVADSMYKGEEVEEKADAISTRQQNELIRMDTYEYHLIKI</sequence>
<organism evidence="1 2">
    <name type="scientific">Musa balbisiana</name>
    <name type="common">Banana</name>
    <dbReference type="NCBI Taxonomy" id="52838"/>
    <lineage>
        <taxon>Eukaryota</taxon>
        <taxon>Viridiplantae</taxon>
        <taxon>Streptophyta</taxon>
        <taxon>Embryophyta</taxon>
        <taxon>Tracheophyta</taxon>
        <taxon>Spermatophyta</taxon>
        <taxon>Magnoliopsida</taxon>
        <taxon>Liliopsida</taxon>
        <taxon>Zingiberales</taxon>
        <taxon>Musaceae</taxon>
        <taxon>Musa</taxon>
    </lineage>
</organism>